<dbReference type="PANTHER" id="PTHR38046">
    <property type="entry name" value="CRYPTIC LOCI REGULATOR 2"/>
    <property type="match status" value="1"/>
</dbReference>
<feature type="region of interest" description="Disordered" evidence="1">
    <location>
        <begin position="184"/>
        <end position="228"/>
    </location>
</feature>
<dbReference type="EMBL" id="KV722338">
    <property type="protein sequence ID" value="OCH95173.1"/>
    <property type="molecule type" value="Genomic_DNA"/>
</dbReference>
<evidence type="ECO:0000313" key="4">
    <source>
        <dbReference type="Proteomes" id="UP000250043"/>
    </source>
</evidence>
<organism evidence="3 4">
    <name type="scientific">Obba rivulosa</name>
    <dbReference type="NCBI Taxonomy" id="1052685"/>
    <lineage>
        <taxon>Eukaryota</taxon>
        <taxon>Fungi</taxon>
        <taxon>Dikarya</taxon>
        <taxon>Basidiomycota</taxon>
        <taxon>Agaricomycotina</taxon>
        <taxon>Agaricomycetes</taxon>
        <taxon>Polyporales</taxon>
        <taxon>Gelatoporiaceae</taxon>
        <taxon>Obba</taxon>
    </lineage>
</organism>
<evidence type="ECO:0000256" key="1">
    <source>
        <dbReference type="SAM" id="MobiDB-lite"/>
    </source>
</evidence>
<evidence type="ECO:0000259" key="2">
    <source>
        <dbReference type="Pfam" id="PF16761"/>
    </source>
</evidence>
<dbReference type="Proteomes" id="UP000250043">
    <property type="component" value="Unassembled WGS sequence"/>
</dbReference>
<proteinExistence type="predicted"/>
<dbReference type="GO" id="GO:0070824">
    <property type="term" value="C:SHREC complex"/>
    <property type="evidence" value="ECO:0007669"/>
    <property type="project" value="InterPro"/>
</dbReference>
<evidence type="ECO:0000313" key="3">
    <source>
        <dbReference type="EMBL" id="OCH95173.1"/>
    </source>
</evidence>
<protein>
    <recommendedName>
        <fullName evidence="2">Cryptic loci regulator 2 N-terminal domain-containing protein</fullName>
    </recommendedName>
</protein>
<dbReference type="GO" id="GO:0033553">
    <property type="term" value="C:rDNA heterochromatin"/>
    <property type="evidence" value="ECO:0007669"/>
    <property type="project" value="TreeGrafter"/>
</dbReference>
<accession>A0A8E2DSV4</accession>
<dbReference type="InterPro" id="IPR031915">
    <property type="entry name" value="Clr2_N"/>
</dbReference>
<gene>
    <name evidence="3" type="ORF">OBBRIDRAFT_647255</name>
</gene>
<dbReference type="InterPro" id="IPR038986">
    <property type="entry name" value="Clr2"/>
</dbReference>
<sequence>MSLPLLSTEHYSAFIYPNESAGVIAIQPHRLASDGTSSNRPSRPRITGQAILDDGTVDYFEKASDDVQRHWKTKLGGVIAKHMVRMEARKQGKNWNGHYDFAFIEFPDGYELYTHKTGDRHVPRIDHYLFGSKYVHVFRSTREFAPHLLWLLRGKPMKPDGGRDCDCQYCDGSATQTDISRKYFNVPAREPREPAGGSNSKPRQKQPRAPRQTVPIPAKDYTKLSSNR</sequence>
<dbReference type="GO" id="GO:0030466">
    <property type="term" value="P:silent mating-type cassette heterochromatin formation"/>
    <property type="evidence" value="ECO:0007669"/>
    <property type="project" value="TreeGrafter"/>
</dbReference>
<reference evidence="3 4" key="1">
    <citation type="submission" date="2016-07" db="EMBL/GenBank/DDBJ databases">
        <title>Draft genome of the white-rot fungus Obba rivulosa 3A-2.</title>
        <authorList>
            <consortium name="DOE Joint Genome Institute"/>
            <person name="Miettinen O."/>
            <person name="Riley R."/>
            <person name="Acob R."/>
            <person name="Barry K."/>
            <person name="Cullen D."/>
            <person name="De Vries R."/>
            <person name="Hainaut M."/>
            <person name="Hatakka A."/>
            <person name="Henrissat B."/>
            <person name="Hilden K."/>
            <person name="Kuo R."/>
            <person name="Labutti K."/>
            <person name="Lipzen A."/>
            <person name="Makela M.R."/>
            <person name="Sandor L."/>
            <person name="Spatafora J.W."/>
            <person name="Grigoriev I.V."/>
            <person name="Hibbett D.S."/>
        </authorList>
    </citation>
    <scope>NUCLEOTIDE SEQUENCE [LARGE SCALE GENOMIC DNA]</scope>
    <source>
        <strain evidence="3 4">3A-2</strain>
    </source>
</reference>
<keyword evidence="4" id="KW-1185">Reference proteome</keyword>
<dbReference type="GO" id="GO:0031934">
    <property type="term" value="C:mating-type region heterochromatin"/>
    <property type="evidence" value="ECO:0007669"/>
    <property type="project" value="TreeGrafter"/>
</dbReference>
<name>A0A8E2DSV4_9APHY</name>
<dbReference type="OrthoDB" id="2421327at2759"/>
<feature type="domain" description="Cryptic loci regulator 2 N-terminal" evidence="2">
    <location>
        <begin position="105"/>
        <end position="170"/>
    </location>
</feature>
<dbReference type="PANTHER" id="PTHR38046:SF1">
    <property type="entry name" value="CRYPTIC LOCI REGULATOR 2"/>
    <property type="match status" value="1"/>
</dbReference>
<dbReference type="AlphaFoldDB" id="A0A8E2DSV4"/>
<dbReference type="Pfam" id="PF16761">
    <property type="entry name" value="Clr2_transil"/>
    <property type="match status" value="1"/>
</dbReference>